<keyword evidence="1" id="KW-0812">Transmembrane</keyword>
<dbReference type="OrthoDB" id="116480at2"/>
<sequence length="258" mass="27866">MLRSSNPVFTSDQFSDTFSRGIASTDTMTVKGTAIKTSFLVLIVVAAGAVPWTLIDPMEGLNANMGIAMPWMIGGIVASLVMGLVIFFSPRQAPWAAPVYAIAEGFFVGAVSAWVQAQYLAVAPGIVFQAVCLTFGTLFAMMTAYNMGLIRATEKFKTGMYAAVGAVALVYLTTFVLHLFGSTVPYIHRSGPIGIGFSVIVVIIAALCLVLDFDFIEKGAEHGAPKYMEWYGAYGLLVTLVWLYIEILKLLMKLTSRD</sequence>
<dbReference type="PIRSF" id="PIRSF009160">
    <property type="entry name" value="UCP009160"/>
    <property type="match status" value="1"/>
</dbReference>
<organism evidence="2 3">
    <name type="scientific">Polystyrenella longa</name>
    <dbReference type="NCBI Taxonomy" id="2528007"/>
    <lineage>
        <taxon>Bacteria</taxon>
        <taxon>Pseudomonadati</taxon>
        <taxon>Planctomycetota</taxon>
        <taxon>Planctomycetia</taxon>
        <taxon>Planctomycetales</taxon>
        <taxon>Planctomycetaceae</taxon>
        <taxon>Polystyrenella</taxon>
    </lineage>
</organism>
<dbReference type="EMBL" id="CP036281">
    <property type="protein sequence ID" value="QDU80339.1"/>
    <property type="molecule type" value="Genomic_DNA"/>
</dbReference>
<feature type="transmembrane region" description="Helical" evidence="1">
    <location>
        <begin position="95"/>
        <end position="114"/>
    </location>
</feature>
<feature type="transmembrane region" description="Helical" evidence="1">
    <location>
        <begin position="227"/>
        <end position="245"/>
    </location>
</feature>
<keyword evidence="1" id="KW-0472">Membrane</keyword>
<accession>A0A518CM81</accession>
<protein>
    <submittedName>
        <fullName evidence="2">Bax inhibitor 1 like protein</fullName>
    </submittedName>
</protein>
<dbReference type="RefSeq" id="WP_144995630.1">
    <property type="nucleotide sequence ID" value="NZ_CP036281.1"/>
</dbReference>
<reference evidence="2 3" key="1">
    <citation type="submission" date="2019-02" db="EMBL/GenBank/DDBJ databases">
        <title>Deep-cultivation of Planctomycetes and their phenomic and genomic characterization uncovers novel biology.</title>
        <authorList>
            <person name="Wiegand S."/>
            <person name="Jogler M."/>
            <person name="Boedeker C."/>
            <person name="Pinto D."/>
            <person name="Vollmers J."/>
            <person name="Rivas-Marin E."/>
            <person name="Kohn T."/>
            <person name="Peeters S.H."/>
            <person name="Heuer A."/>
            <person name="Rast P."/>
            <person name="Oberbeckmann S."/>
            <person name="Bunk B."/>
            <person name="Jeske O."/>
            <person name="Meyerdierks A."/>
            <person name="Storesund J.E."/>
            <person name="Kallscheuer N."/>
            <person name="Luecker S."/>
            <person name="Lage O.M."/>
            <person name="Pohl T."/>
            <person name="Merkel B.J."/>
            <person name="Hornburger P."/>
            <person name="Mueller R.-W."/>
            <person name="Bruemmer F."/>
            <person name="Labrenz M."/>
            <person name="Spormann A.M."/>
            <person name="Op den Camp H."/>
            <person name="Overmann J."/>
            <person name="Amann R."/>
            <person name="Jetten M.S.M."/>
            <person name="Mascher T."/>
            <person name="Medema M.H."/>
            <person name="Devos D.P."/>
            <person name="Kaster A.-K."/>
            <person name="Ovreas L."/>
            <person name="Rohde M."/>
            <person name="Galperin M.Y."/>
            <person name="Jogler C."/>
        </authorList>
    </citation>
    <scope>NUCLEOTIDE SEQUENCE [LARGE SCALE GENOMIC DNA]</scope>
    <source>
        <strain evidence="2 3">Pla110</strain>
    </source>
</reference>
<feature type="transmembrane region" description="Helical" evidence="1">
    <location>
        <begin position="193"/>
        <end position="215"/>
    </location>
</feature>
<dbReference type="AlphaFoldDB" id="A0A518CM81"/>
<dbReference type="KEGG" id="plon:Pla110_20660"/>
<dbReference type="Proteomes" id="UP000317178">
    <property type="component" value="Chromosome"/>
</dbReference>
<gene>
    <name evidence="2" type="ORF">Pla110_20660</name>
</gene>
<evidence type="ECO:0000313" key="3">
    <source>
        <dbReference type="Proteomes" id="UP000317178"/>
    </source>
</evidence>
<feature type="transmembrane region" description="Helical" evidence="1">
    <location>
        <begin position="37"/>
        <end position="55"/>
    </location>
</feature>
<dbReference type="InterPro" id="IPR010539">
    <property type="entry name" value="BaxI_1-like"/>
</dbReference>
<feature type="transmembrane region" description="Helical" evidence="1">
    <location>
        <begin position="160"/>
        <end position="181"/>
    </location>
</feature>
<proteinExistence type="predicted"/>
<keyword evidence="3" id="KW-1185">Reference proteome</keyword>
<dbReference type="Pfam" id="PF12811">
    <property type="entry name" value="BaxI_1"/>
    <property type="match status" value="1"/>
</dbReference>
<dbReference type="PANTHER" id="PTHR41282">
    <property type="entry name" value="CONSERVED TRANSMEMBRANE PROTEIN-RELATED"/>
    <property type="match status" value="1"/>
</dbReference>
<feature type="transmembrane region" description="Helical" evidence="1">
    <location>
        <begin position="67"/>
        <end position="88"/>
    </location>
</feature>
<name>A0A518CM81_9PLAN</name>
<evidence type="ECO:0000313" key="2">
    <source>
        <dbReference type="EMBL" id="QDU80339.1"/>
    </source>
</evidence>
<feature type="transmembrane region" description="Helical" evidence="1">
    <location>
        <begin position="126"/>
        <end position="148"/>
    </location>
</feature>
<keyword evidence="1" id="KW-1133">Transmembrane helix</keyword>
<evidence type="ECO:0000256" key="1">
    <source>
        <dbReference type="SAM" id="Phobius"/>
    </source>
</evidence>
<dbReference type="PANTHER" id="PTHR41282:SF1">
    <property type="entry name" value="CONSERVED TRANSMEMBRANE PROTEIN-RELATED"/>
    <property type="match status" value="1"/>
</dbReference>